<evidence type="ECO:0000313" key="12">
    <source>
        <dbReference type="Proteomes" id="UP000789405"/>
    </source>
</evidence>
<accession>A0A9N9GBI2</accession>
<dbReference type="EC" id="2.4.1.-" evidence="10"/>
<evidence type="ECO:0000256" key="5">
    <source>
        <dbReference type="ARBA" id="ARBA00022692"/>
    </source>
</evidence>
<gene>
    <name evidence="11" type="ORF">DERYTH_LOCUS7135</name>
</gene>
<evidence type="ECO:0000256" key="10">
    <source>
        <dbReference type="RuleBase" id="RU363063"/>
    </source>
</evidence>
<dbReference type="PANTHER" id="PTHR11214">
    <property type="entry name" value="BETA-1,3-N-ACETYLGLUCOSAMINYLTRANSFERASE"/>
    <property type="match status" value="1"/>
</dbReference>
<evidence type="ECO:0000256" key="9">
    <source>
        <dbReference type="ARBA" id="ARBA00023136"/>
    </source>
</evidence>
<keyword evidence="8 10" id="KW-0333">Golgi apparatus</keyword>
<protein>
    <recommendedName>
        <fullName evidence="10">Hexosyltransferase</fullName>
        <ecNumber evidence="10">2.4.1.-</ecNumber>
    </recommendedName>
</protein>
<evidence type="ECO:0000256" key="2">
    <source>
        <dbReference type="ARBA" id="ARBA00008661"/>
    </source>
</evidence>
<reference evidence="11" key="1">
    <citation type="submission" date="2021-06" db="EMBL/GenBank/DDBJ databases">
        <authorList>
            <person name="Kallberg Y."/>
            <person name="Tangrot J."/>
            <person name="Rosling A."/>
        </authorList>
    </citation>
    <scope>NUCLEOTIDE SEQUENCE</scope>
    <source>
        <strain evidence="11">MA453B</strain>
    </source>
</reference>
<keyword evidence="5" id="KW-0812">Transmembrane</keyword>
<dbReference type="Proteomes" id="UP000789405">
    <property type="component" value="Unassembled WGS sequence"/>
</dbReference>
<dbReference type="InterPro" id="IPR002659">
    <property type="entry name" value="Glyco_trans_31"/>
</dbReference>
<comment type="similarity">
    <text evidence="2 10">Belongs to the glycosyltransferase 31 family.</text>
</comment>
<evidence type="ECO:0000256" key="6">
    <source>
        <dbReference type="ARBA" id="ARBA00022968"/>
    </source>
</evidence>
<evidence type="ECO:0000256" key="8">
    <source>
        <dbReference type="ARBA" id="ARBA00023034"/>
    </source>
</evidence>
<comment type="subcellular location">
    <subcellularLocation>
        <location evidence="1 10">Golgi apparatus membrane</location>
        <topology evidence="1 10">Single-pass type II membrane protein</topology>
    </subcellularLocation>
</comment>
<evidence type="ECO:0000256" key="1">
    <source>
        <dbReference type="ARBA" id="ARBA00004323"/>
    </source>
</evidence>
<dbReference type="GO" id="GO:0000139">
    <property type="term" value="C:Golgi membrane"/>
    <property type="evidence" value="ECO:0007669"/>
    <property type="project" value="UniProtKB-SubCell"/>
</dbReference>
<proteinExistence type="inferred from homology"/>
<name>A0A9N9GBI2_9GLOM</name>
<dbReference type="PANTHER" id="PTHR11214:SF351">
    <property type="entry name" value="BETA-1,3-GALACTOSYLTRANSFERASE PVG3"/>
    <property type="match status" value="1"/>
</dbReference>
<keyword evidence="4" id="KW-0808">Transferase</keyword>
<dbReference type="AlphaFoldDB" id="A0A9N9GBI2"/>
<evidence type="ECO:0000256" key="7">
    <source>
        <dbReference type="ARBA" id="ARBA00022989"/>
    </source>
</evidence>
<dbReference type="Pfam" id="PF01762">
    <property type="entry name" value="Galactosyl_T"/>
    <property type="match status" value="1"/>
</dbReference>
<keyword evidence="7" id="KW-1133">Transmembrane helix</keyword>
<keyword evidence="9" id="KW-0472">Membrane</keyword>
<dbReference type="EMBL" id="CAJVPY010003387">
    <property type="protein sequence ID" value="CAG8590468.1"/>
    <property type="molecule type" value="Genomic_DNA"/>
</dbReference>
<dbReference type="GO" id="GO:0016758">
    <property type="term" value="F:hexosyltransferase activity"/>
    <property type="evidence" value="ECO:0007669"/>
    <property type="project" value="InterPro"/>
</dbReference>
<keyword evidence="6" id="KW-0735">Signal-anchor</keyword>
<keyword evidence="3 10" id="KW-0328">Glycosyltransferase</keyword>
<organism evidence="11 12">
    <name type="scientific">Dentiscutata erythropus</name>
    <dbReference type="NCBI Taxonomy" id="1348616"/>
    <lineage>
        <taxon>Eukaryota</taxon>
        <taxon>Fungi</taxon>
        <taxon>Fungi incertae sedis</taxon>
        <taxon>Mucoromycota</taxon>
        <taxon>Glomeromycotina</taxon>
        <taxon>Glomeromycetes</taxon>
        <taxon>Diversisporales</taxon>
        <taxon>Gigasporaceae</taxon>
        <taxon>Dentiscutata</taxon>
    </lineage>
</organism>
<dbReference type="OrthoDB" id="2139606at2759"/>
<comment type="caution">
    <text evidence="11">The sequence shown here is derived from an EMBL/GenBank/DDBJ whole genome shotgun (WGS) entry which is preliminary data.</text>
</comment>
<evidence type="ECO:0000256" key="4">
    <source>
        <dbReference type="ARBA" id="ARBA00022679"/>
    </source>
</evidence>
<keyword evidence="12" id="KW-1185">Reference proteome</keyword>
<sequence length="297" mass="35585">MTVDEKIEIRDLLRKMYTHNNDVLARYLRVKKSPVSIRFISGLPRDEYKDKMEEESKMYGDIVILNITENMNEGKTFEYFKWFAKNRKDNYMVKLDDDAFFHLIHYYRDLQDIPRERVYYGNAVRDHLGTYTYMAGGGYTLSHDLVIDIVGSDWASSNVIGHEDWLVGEWICHVAKEMKYFVHYVGYSNWVPLRQNPFHDFDENLDLRSVGEIILIHHVKDIEKMKVMKDMYSEYEEGLPMVRVIWNSTTEDLTTKREIVPRCWDKEPIWNNTYKNWFYEAWNFKKGKCVYGPVDNK</sequence>
<evidence type="ECO:0000313" key="11">
    <source>
        <dbReference type="EMBL" id="CAG8590468.1"/>
    </source>
</evidence>
<evidence type="ECO:0000256" key="3">
    <source>
        <dbReference type="ARBA" id="ARBA00022676"/>
    </source>
</evidence>